<evidence type="ECO:0000313" key="2">
    <source>
        <dbReference type="Proteomes" id="UP000561417"/>
    </source>
</evidence>
<name>A0A840NS73_9HYPH</name>
<evidence type="ECO:0000313" key="1">
    <source>
        <dbReference type="EMBL" id="MBB5074364.1"/>
    </source>
</evidence>
<organism evidence="1 2">
    <name type="scientific">Bartonella callosciuri</name>
    <dbReference type="NCBI Taxonomy" id="686223"/>
    <lineage>
        <taxon>Bacteria</taxon>
        <taxon>Pseudomonadati</taxon>
        <taxon>Pseudomonadota</taxon>
        <taxon>Alphaproteobacteria</taxon>
        <taxon>Hyphomicrobiales</taxon>
        <taxon>Bartonellaceae</taxon>
        <taxon>Bartonella</taxon>
    </lineage>
</organism>
<accession>A0A840NS73</accession>
<keyword evidence="2" id="KW-1185">Reference proteome</keyword>
<dbReference type="AlphaFoldDB" id="A0A840NS73"/>
<sequence length="77" mass="8431">MGHTAAPMPCSLYTGNTHPHDLAFKPYPLSSTMGHTAADIFQRSECPIDKGLEAYIIVFIVLKSLLNLAVGQHKNHL</sequence>
<dbReference type="Proteomes" id="UP000561417">
    <property type="component" value="Unassembled WGS sequence"/>
</dbReference>
<reference evidence="1 2" key="1">
    <citation type="submission" date="2020-08" db="EMBL/GenBank/DDBJ databases">
        <title>Genomic Encyclopedia of Type Strains, Phase IV (KMG-IV): sequencing the most valuable type-strain genomes for metagenomic binning, comparative biology and taxonomic classification.</title>
        <authorList>
            <person name="Goeker M."/>
        </authorList>
    </citation>
    <scope>NUCLEOTIDE SEQUENCE [LARGE SCALE GENOMIC DNA]</scope>
    <source>
        <strain evidence="1 2">DSM 28538</strain>
    </source>
</reference>
<comment type="caution">
    <text evidence="1">The sequence shown here is derived from an EMBL/GenBank/DDBJ whole genome shotgun (WGS) entry which is preliminary data.</text>
</comment>
<proteinExistence type="predicted"/>
<dbReference type="EMBL" id="JACHIM010000009">
    <property type="protein sequence ID" value="MBB5074364.1"/>
    <property type="molecule type" value="Genomic_DNA"/>
</dbReference>
<gene>
    <name evidence="1" type="ORF">HNQ69_001502</name>
</gene>
<protein>
    <submittedName>
        <fullName evidence="1">Uncharacterized protein</fullName>
    </submittedName>
</protein>